<dbReference type="InterPro" id="IPR024072">
    <property type="entry name" value="DHFR-like_dom_sf"/>
</dbReference>
<gene>
    <name evidence="2" type="ORF">BG845_05420</name>
</gene>
<dbReference type="RefSeq" id="WP_307724071.1">
    <property type="nucleotide sequence ID" value="NZ_AP018920.1"/>
</dbReference>
<keyword evidence="3" id="KW-1185">Reference proteome</keyword>
<feature type="domain" description="Bacterial bifunctional deaminase-reductase C-terminal" evidence="1">
    <location>
        <begin position="2"/>
        <end position="57"/>
    </location>
</feature>
<dbReference type="EMBL" id="MIGB01000040">
    <property type="protein sequence ID" value="OSY36343.1"/>
    <property type="molecule type" value="Genomic_DNA"/>
</dbReference>
<dbReference type="Gene3D" id="3.40.430.10">
    <property type="entry name" value="Dihydrofolate Reductase, subunit A"/>
    <property type="match status" value="1"/>
</dbReference>
<reference evidence="2 3" key="1">
    <citation type="submission" date="2016-09" db="EMBL/GenBank/DDBJ databases">
        <title>Pseudonocardia autotrophica DSM535, a candidate organism with high potential of specific P450 cytochromes.</title>
        <authorList>
            <person name="Grumaz C."/>
            <person name="Vainshtein Y."/>
            <person name="Kirstahler P."/>
            <person name="Sohn K."/>
        </authorList>
    </citation>
    <scope>NUCLEOTIDE SEQUENCE [LARGE SCALE GENOMIC DNA]</scope>
    <source>
        <strain evidence="2 3">DSM 535</strain>
    </source>
</reference>
<protein>
    <recommendedName>
        <fullName evidence="1">Bacterial bifunctional deaminase-reductase C-terminal domain-containing protein</fullName>
    </recommendedName>
</protein>
<evidence type="ECO:0000259" key="1">
    <source>
        <dbReference type="Pfam" id="PF01872"/>
    </source>
</evidence>
<dbReference type="GO" id="GO:0008703">
    <property type="term" value="F:5-amino-6-(5-phosphoribosylamino)uracil reductase activity"/>
    <property type="evidence" value="ECO:0007669"/>
    <property type="project" value="InterPro"/>
</dbReference>
<dbReference type="InterPro" id="IPR002734">
    <property type="entry name" value="RibDG_C"/>
</dbReference>
<evidence type="ECO:0000313" key="2">
    <source>
        <dbReference type="EMBL" id="OSY36343.1"/>
    </source>
</evidence>
<sequence length="79" mass="8181">MHGSARLAASLLDAGLVDTLRLAVAPVILGRGRRLLAGRSDVGLRLVEQRRTPSGIAVLEYDVTGAAPLADYQGATSPS</sequence>
<evidence type="ECO:0000313" key="3">
    <source>
        <dbReference type="Proteomes" id="UP000194360"/>
    </source>
</evidence>
<dbReference type="STRING" id="2074.BG845_05420"/>
<name>A0A1Y2MM51_PSEAH</name>
<organism evidence="2 3">
    <name type="scientific">Pseudonocardia autotrophica</name>
    <name type="common">Amycolata autotrophica</name>
    <name type="synonym">Nocardia autotrophica</name>
    <dbReference type="NCBI Taxonomy" id="2074"/>
    <lineage>
        <taxon>Bacteria</taxon>
        <taxon>Bacillati</taxon>
        <taxon>Actinomycetota</taxon>
        <taxon>Actinomycetes</taxon>
        <taxon>Pseudonocardiales</taxon>
        <taxon>Pseudonocardiaceae</taxon>
        <taxon>Pseudonocardia</taxon>
    </lineage>
</organism>
<dbReference type="SUPFAM" id="SSF53597">
    <property type="entry name" value="Dihydrofolate reductase-like"/>
    <property type="match status" value="1"/>
</dbReference>
<accession>A0A1Y2MM51</accession>
<dbReference type="Proteomes" id="UP000194360">
    <property type="component" value="Unassembled WGS sequence"/>
</dbReference>
<proteinExistence type="predicted"/>
<dbReference type="AlphaFoldDB" id="A0A1Y2MM51"/>
<dbReference type="Pfam" id="PF01872">
    <property type="entry name" value="RibD_C"/>
    <property type="match status" value="1"/>
</dbReference>
<comment type="caution">
    <text evidence="2">The sequence shown here is derived from an EMBL/GenBank/DDBJ whole genome shotgun (WGS) entry which is preliminary data.</text>
</comment>
<dbReference type="GO" id="GO:0009231">
    <property type="term" value="P:riboflavin biosynthetic process"/>
    <property type="evidence" value="ECO:0007669"/>
    <property type="project" value="InterPro"/>
</dbReference>